<accession>A0AAE9Y759</accession>
<sequence>MLGPVRIPTAGGQMTPDPDHTDEATQSVDEDDATATHGADRAPTPDEEAAAERAGTEVPESVADAYEEAAEKGANAKGEGAI</sequence>
<protein>
    <submittedName>
        <fullName evidence="2">Uncharacterized protein</fullName>
    </submittedName>
</protein>
<reference evidence="2" key="1">
    <citation type="submission" date="2023-01" db="EMBL/GenBank/DDBJ databases">
        <title>The diversity of Class Acidimicrobiia in South China Sea sediment environments and the proposal of Iamia marina sp. nov., a novel species of the genus Iamia.</title>
        <authorList>
            <person name="He Y."/>
            <person name="Tian X."/>
        </authorList>
    </citation>
    <scope>NUCLEOTIDE SEQUENCE</scope>
    <source>
        <strain evidence="2">DSM 19957</strain>
    </source>
</reference>
<dbReference type="EMBL" id="CP116942">
    <property type="protein sequence ID" value="WCO65638.1"/>
    <property type="molecule type" value="Genomic_DNA"/>
</dbReference>
<dbReference type="KEGG" id="ima:PO878_14125"/>
<feature type="compositionally biased region" description="Low complexity" evidence="1">
    <location>
        <begin position="72"/>
        <end position="82"/>
    </location>
</feature>
<proteinExistence type="predicted"/>
<evidence type="ECO:0000256" key="1">
    <source>
        <dbReference type="SAM" id="MobiDB-lite"/>
    </source>
</evidence>
<dbReference type="RefSeq" id="WP_272735165.1">
    <property type="nucleotide sequence ID" value="NZ_CP116942.1"/>
</dbReference>
<name>A0AAE9Y759_9ACTN</name>
<feature type="region of interest" description="Disordered" evidence="1">
    <location>
        <begin position="1"/>
        <end position="82"/>
    </location>
</feature>
<feature type="compositionally biased region" description="Basic and acidic residues" evidence="1">
    <location>
        <begin position="38"/>
        <end position="55"/>
    </location>
</feature>
<keyword evidence="3" id="KW-1185">Reference proteome</keyword>
<dbReference type="AlphaFoldDB" id="A0AAE9Y759"/>
<evidence type="ECO:0000313" key="2">
    <source>
        <dbReference type="EMBL" id="WCO65638.1"/>
    </source>
</evidence>
<dbReference type="Proteomes" id="UP001216390">
    <property type="component" value="Chromosome"/>
</dbReference>
<gene>
    <name evidence="2" type="ORF">PO878_14125</name>
</gene>
<evidence type="ECO:0000313" key="3">
    <source>
        <dbReference type="Proteomes" id="UP001216390"/>
    </source>
</evidence>
<organism evidence="2 3">
    <name type="scientific">Iamia majanohamensis</name>
    <dbReference type="NCBI Taxonomy" id="467976"/>
    <lineage>
        <taxon>Bacteria</taxon>
        <taxon>Bacillati</taxon>
        <taxon>Actinomycetota</taxon>
        <taxon>Acidimicrobiia</taxon>
        <taxon>Acidimicrobiales</taxon>
        <taxon>Iamiaceae</taxon>
        <taxon>Iamia</taxon>
    </lineage>
</organism>